<reference evidence="3" key="1">
    <citation type="submission" date="2022-09" db="EMBL/GenBank/DDBJ databases">
        <title>Whole genome shotgun sequence of Streptomyces albidoflavus NBRC 12854.</title>
        <authorList>
            <person name="Komaki H."/>
            <person name="Tamura T."/>
        </authorList>
    </citation>
    <scope>NUCLEOTIDE SEQUENCE</scope>
    <source>
        <strain evidence="3">NBRC 12854</strain>
    </source>
</reference>
<organism evidence="3 4">
    <name type="scientific">Streptomyces albidoflavus</name>
    <dbReference type="NCBI Taxonomy" id="1886"/>
    <lineage>
        <taxon>Bacteria</taxon>
        <taxon>Bacillati</taxon>
        <taxon>Actinomycetota</taxon>
        <taxon>Actinomycetes</taxon>
        <taxon>Kitasatosporales</taxon>
        <taxon>Streptomycetaceae</taxon>
        <taxon>Streptomyces</taxon>
        <taxon>Streptomyces albidoflavus group</taxon>
    </lineage>
</organism>
<dbReference type="CDD" id="cd05829">
    <property type="entry name" value="Sortase_F"/>
    <property type="match status" value="1"/>
</dbReference>
<dbReference type="InterPro" id="IPR042001">
    <property type="entry name" value="Sortase_F"/>
</dbReference>
<gene>
    <name evidence="3" type="ORF">ScoT_00560</name>
</gene>
<evidence type="ECO:0000256" key="1">
    <source>
        <dbReference type="ARBA" id="ARBA00022801"/>
    </source>
</evidence>
<comment type="caution">
    <text evidence="3">The sequence shown here is derived from an EMBL/GenBank/DDBJ whole genome shotgun (WGS) entry which is preliminary data.</text>
</comment>
<dbReference type="InterPro" id="IPR023365">
    <property type="entry name" value="Sortase_dom-sf"/>
</dbReference>
<dbReference type="Proteomes" id="UP001051844">
    <property type="component" value="Unassembled WGS sequence"/>
</dbReference>
<evidence type="ECO:0000256" key="2">
    <source>
        <dbReference type="SAM" id="MobiDB-lite"/>
    </source>
</evidence>
<dbReference type="EMBL" id="BNDZ01000003">
    <property type="protein sequence ID" value="GHI43882.1"/>
    <property type="molecule type" value="Genomic_DNA"/>
</dbReference>
<proteinExistence type="predicted"/>
<accession>A0AA37BSR7</accession>
<name>A0AA37BSR7_9ACTN</name>
<feature type="compositionally biased region" description="Basic and acidic residues" evidence="2">
    <location>
        <begin position="38"/>
        <end position="47"/>
    </location>
</feature>
<dbReference type="InterPro" id="IPR005754">
    <property type="entry name" value="Sortase"/>
</dbReference>
<evidence type="ECO:0000313" key="4">
    <source>
        <dbReference type="Proteomes" id="UP001051844"/>
    </source>
</evidence>
<dbReference type="Gene3D" id="2.40.260.10">
    <property type="entry name" value="Sortase"/>
    <property type="match status" value="1"/>
</dbReference>
<dbReference type="SUPFAM" id="SSF63817">
    <property type="entry name" value="Sortase"/>
    <property type="match status" value="1"/>
</dbReference>
<feature type="region of interest" description="Disordered" evidence="2">
    <location>
        <begin position="16"/>
        <end position="56"/>
    </location>
</feature>
<dbReference type="NCBIfam" id="NF033748">
    <property type="entry name" value="class_F_sortase"/>
    <property type="match status" value="1"/>
</dbReference>
<protein>
    <recommendedName>
        <fullName evidence="5">Class F sortase</fullName>
    </recommendedName>
</protein>
<dbReference type="AlphaFoldDB" id="A0AA37BSR7"/>
<evidence type="ECO:0000313" key="3">
    <source>
        <dbReference type="EMBL" id="GHI43882.1"/>
    </source>
</evidence>
<evidence type="ECO:0008006" key="5">
    <source>
        <dbReference type="Google" id="ProtNLM"/>
    </source>
</evidence>
<dbReference type="GO" id="GO:0016787">
    <property type="term" value="F:hydrolase activity"/>
    <property type="evidence" value="ECO:0007669"/>
    <property type="project" value="UniProtKB-KW"/>
</dbReference>
<dbReference type="Pfam" id="PF04203">
    <property type="entry name" value="Sortase"/>
    <property type="match status" value="1"/>
</dbReference>
<keyword evidence="1" id="KW-0378">Hydrolase</keyword>
<sequence>MTFSLVAGIVWVSSDSSEDTSPVTAAHGPDAAGGGQEPFRRAPHEPAQHVPASHAPLVPSRPLKVAIPAIFIEAPVTALGLDTKGRLEAPPLSKPKLTGWYEKGPSPGEDGTALLVGHRDTRTGPAIFLNLNALRRGDKVNVVRADRKTAVFTVDAVKTYTKDKFPDDKVYGETGRPELRLLTCGGRFDERAGHSANVVVFAHLTSLKKAA</sequence>